<evidence type="ECO:0000313" key="1">
    <source>
        <dbReference type="EMBL" id="GGB77661.1"/>
    </source>
</evidence>
<comment type="caution">
    <text evidence="1">The sequence shown here is derived from an EMBL/GenBank/DDBJ whole genome shotgun (WGS) entry which is preliminary data.</text>
</comment>
<sequence length="716" mass="76265">MVNSHDGGDKMVRNWPLRAHIGGLASAFVAFTVIAACAGSTSGTASAQNGGNEPCTTPGTPAGTNAAVAQTCNYAGMNPTLAPELKAIAFYHAAKALLADGNAVEAAKSIDQSYAQISDEGLVARTPEGEGRSRRKRAEDYTKKKKQYIALAVDRTLVSESALSTIAGQYAANGFGPAGAPCASADDCLSKALDRRRKLSPVITTNANLLAQGQYQSYFNGLAQRYAARYEQTNIPTDAIEALNAYKALAAVDPQAKSTLYAYALKVANDAAAKARDEPENASRAIRYYSEARDAFPTAAAPNIGIGAMNNLLASVAQSSGSAASSPYYREAILSFDKVLDDPAARQRASDLEKAEAWVGRGTAKFALGDQDGGTADYRQASALPASFKVYSTLGEVFWSNATKSGSVRRGDEDRQALQLLQQAHENYQKAHGLAQTADLSAAALSQMYYHFADTRIRLGSYSPDQIVELLNIAIARDPASADALIDRATYGMKTANPDVTRVRADLLAIAGRDTNSSELLGRANAALATTYVTSGTPDWKKALEYSQAAIAKDGSSFQNRMQACVSRLMAGDKVHRGYVYGYRVVDGNRREYAPDTCTNGNTAKDLMLQGMYVMAKTGGTDSRSESDQIRAGQTNLMNQALARPEVTADDRANFGWPPFADGPPAKTKAVLVLIREASLACTTRGPISKPTGLGLTPQDYVDAENFLKFYGAFKC</sequence>
<evidence type="ECO:0000313" key="2">
    <source>
        <dbReference type="Proteomes" id="UP000628854"/>
    </source>
</evidence>
<organism evidence="1 2">
    <name type="scientific">Henriciella pelagia</name>
    <dbReference type="NCBI Taxonomy" id="1977912"/>
    <lineage>
        <taxon>Bacteria</taxon>
        <taxon>Pseudomonadati</taxon>
        <taxon>Pseudomonadota</taxon>
        <taxon>Alphaproteobacteria</taxon>
        <taxon>Hyphomonadales</taxon>
        <taxon>Hyphomonadaceae</taxon>
        <taxon>Henriciella</taxon>
    </lineage>
</organism>
<keyword evidence="2" id="KW-1185">Reference proteome</keyword>
<dbReference type="Proteomes" id="UP000628854">
    <property type="component" value="Unassembled WGS sequence"/>
</dbReference>
<proteinExistence type="predicted"/>
<dbReference type="InterPro" id="IPR011990">
    <property type="entry name" value="TPR-like_helical_dom_sf"/>
</dbReference>
<reference evidence="2" key="1">
    <citation type="journal article" date="2019" name="Int. J. Syst. Evol. Microbiol.">
        <title>The Global Catalogue of Microorganisms (GCM) 10K type strain sequencing project: providing services to taxonomists for standard genome sequencing and annotation.</title>
        <authorList>
            <consortium name="The Broad Institute Genomics Platform"/>
            <consortium name="The Broad Institute Genome Sequencing Center for Infectious Disease"/>
            <person name="Wu L."/>
            <person name="Ma J."/>
        </authorList>
    </citation>
    <scope>NUCLEOTIDE SEQUENCE [LARGE SCALE GENOMIC DNA]</scope>
    <source>
        <strain evidence="2">CGMCC 1.15928</strain>
    </source>
</reference>
<dbReference type="EMBL" id="BMKF01000002">
    <property type="protein sequence ID" value="GGB77661.1"/>
    <property type="molecule type" value="Genomic_DNA"/>
</dbReference>
<gene>
    <name evidence="1" type="ORF">GCM10011503_28040</name>
</gene>
<name>A0ABQ1JTQ9_9PROT</name>
<protein>
    <recommendedName>
        <fullName evidence="3">Tetratricopeptide repeat protein</fullName>
    </recommendedName>
</protein>
<dbReference type="SUPFAM" id="SSF48452">
    <property type="entry name" value="TPR-like"/>
    <property type="match status" value="1"/>
</dbReference>
<dbReference type="Gene3D" id="1.25.40.10">
    <property type="entry name" value="Tetratricopeptide repeat domain"/>
    <property type="match status" value="1"/>
</dbReference>
<accession>A0ABQ1JTQ9</accession>
<evidence type="ECO:0008006" key="3">
    <source>
        <dbReference type="Google" id="ProtNLM"/>
    </source>
</evidence>